<dbReference type="SUPFAM" id="SSF51011">
    <property type="entry name" value="Glycosyl hydrolase domain"/>
    <property type="match status" value="1"/>
</dbReference>
<sequence length="644" mass="72583">MPASQQHITPSTPMGANLLHDGATFRVWAPRAKQVYVSGGFNNWEHDDSTLLIQNNDGHWTGFMAGLEDGETYKFYVIGQGTEGFKRDPYARELTIEWPNPSCILRSASSFPWQDGNWKTPVFSDLIIYQFHIGTWYGPNRETRVAKFLDVLDRIEYLSELGVNAIEPLPIVEYSTPRSMGYNGSDLFSPEMDYQVTDDSELDGYLELANRLLTRKGKPPLTKQILAIGINQFKALVDICHHYGIAVILDVVYNHASGDVTGQSESIYFFDRAAGADKNDSLYFTNEDHTGPVFAFWNESVRQFLIDNARFFLDEYHIDGYRYDQVTVIDKQNVPSGWLFCQHLNSTLAAQEPEAINIAEYWGPDPAVVRTQQQGGAGFHANWHDGLRNAIRGVISQASGGQNAHIDWQPVANQLIVPGFADTWRAVQYVESHDEVYRDRAPRIPSLAVGGGDTRSWYATSRSRVATGLILTSPGIPMLFMGQEFFEDKRWADDAPNHKDMLIFWKGLDDQKIMIDFLRFTRELIWIRRKHPGLRGERVKALSMENSSRVLVFQRWVERTGRDVIVVVSLNENTLYNYQIPLPASGKWFEVFNSDVYENWVNPASAGNGGSIEAIGGPMNGLSASALITVPANSIVIFSRDLGD</sequence>
<proteinExistence type="inferred from homology"/>
<evidence type="ECO:0000256" key="2">
    <source>
        <dbReference type="ARBA" id="ARBA00002953"/>
    </source>
</evidence>
<keyword evidence="6" id="KW-0119">Carbohydrate metabolism</keyword>
<dbReference type="InterPro" id="IPR017853">
    <property type="entry name" value="GH"/>
</dbReference>
<dbReference type="SMART" id="SM00642">
    <property type="entry name" value="Aamy"/>
    <property type="match status" value="1"/>
</dbReference>
<dbReference type="Proteomes" id="UP000294850">
    <property type="component" value="Unassembled WGS sequence"/>
</dbReference>
<dbReference type="PIRSF" id="PIRSF000463">
    <property type="entry name" value="GlgB"/>
    <property type="match status" value="1"/>
</dbReference>
<evidence type="ECO:0000256" key="1">
    <source>
        <dbReference type="ARBA" id="ARBA00000826"/>
    </source>
</evidence>
<comment type="similarity">
    <text evidence="3">Belongs to the glycosyl hydrolase 13 family. GlgB subfamily.</text>
</comment>
<dbReference type="Pfam" id="PF02922">
    <property type="entry name" value="CBM_48"/>
    <property type="match status" value="1"/>
</dbReference>
<comment type="catalytic activity">
    <reaction evidence="1">
        <text>Transfers a segment of a (1-&gt;4)-alpha-D-glucan chain to a primary hydroxy group in a similar glucan chain.</text>
        <dbReference type="EC" id="2.4.1.18"/>
    </reaction>
</comment>
<evidence type="ECO:0000256" key="6">
    <source>
        <dbReference type="ARBA" id="ARBA00023277"/>
    </source>
</evidence>
<dbReference type="SUPFAM" id="SSF81296">
    <property type="entry name" value="E set domains"/>
    <property type="match status" value="1"/>
</dbReference>
<feature type="active site" description="Proton donor" evidence="7">
    <location>
        <position position="360"/>
    </location>
</feature>
<keyword evidence="10" id="KW-1185">Reference proteome</keyword>
<dbReference type="RefSeq" id="WP_131958916.1">
    <property type="nucleotide sequence ID" value="NZ_SMFL01000004.1"/>
</dbReference>
<dbReference type="InterPro" id="IPR006048">
    <property type="entry name" value="A-amylase/branching_C"/>
</dbReference>
<dbReference type="EMBL" id="SMFL01000004">
    <property type="protein sequence ID" value="TDE15654.1"/>
    <property type="molecule type" value="Genomic_DNA"/>
</dbReference>
<feature type="domain" description="Glycosyl hydrolase family 13 catalytic" evidence="8">
    <location>
        <begin position="125"/>
        <end position="512"/>
    </location>
</feature>
<dbReference type="Gene3D" id="2.60.40.1180">
    <property type="entry name" value="Golgi alpha-mannosidase II"/>
    <property type="match status" value="1"/>
</dbReference>
<organism evidence="9 10">
    <name type="scientific">Dyadobacter psychrotolerans</name>
    <dbReference type="NCBI Taxonomy" id="2541721"/>
    <lineage>
        <taxon>Bacteria</taxon>
        <taxon>Pseudomonadati</taxon>
        <taxon>Bacteroidota</taxon>
        <taxon>Cytophagia</taxon>
        <taxon>Cytophagales</taxon>
        <taxon>Spirosomataceae</taxon>
        <taxon>Dyadobacter</taxon>
    </lineage>
</organism>
<evidence type="ECO:0000259" key="8">
    <source>
        <dbReference type="SMART" id="SM00642"/>
    </source>
</evidence>
<evidence type="ECO:0000256" key="5">
    <source>
        <dbReference type="ARBA" id="ARBA00022679"/>
    </source>
</evidence>
<dbReference type="InterPro" id="IPR013780">
    <property type="entry name" value="Glyco_hydro_b"/>
</dbReference>
<comment type="caution">
    <text evidence="9">The sequence shown here is derived from an EMBL/GenBank/DDBJ whole genome shotgun (WGS) entry which is preliminary data.</text>
</comment>
<dbReference type="InterPro" id="IPR014756">
    <property type="entry name" value="Ig_E-set"/>
</dbReference>
<evidence type="ECO:0000256" key="4">
    <source>
        <dbReference type="ARBA" id="ARBA00012541"/>
    </source>
</evidence>
<dbReference type="CDD" id="cd11325">
    <property type="entry name" value="AmyAc_GTHase"/>
    <property type="match status" value="1"/>
</dbReference>
<comment type="function">
    <text evidence="2">Catalyzes the formation of the alpha-1,6-glucosidic linkages in glycogen by scission of a 1,4-alpha-linked oligosaccharide from growing alpha-1,4-glucan chains and the subsequent attachment of the oligosaccharide to the alpha-1,6 position.</text>
</comment>
<dbReference type="OrthoDB" id="9761875at2"/>
<dbReference type="GO" id="GO:0043169">
    <property type="term" value="F:cation binding"/>
    <property type="evidence" value="ECO:0007669"/>
    <property type="project" value="InterPro"/>
</dbReference>
<dbReference type="PANTHER" id="PTHR43651">
    <property type="entry name" value="1,4-ALPHA-GLUCAN-BRANCHING ENZYME"/>
    <property type="match status" value="1"/>
</dbReference>
<protein>
    <recommendedName>
        <fullName evidence="4">1,4-alpha-glucan branching enzyme</fullName>
        <ecNumber evidence="4">2.4.1.18</ecNumber>
    </recommendedName>
</protein>
<evidence type="ECO:0000313" key="10">
    <source>
        <dbReference type="Proteomes" id="UP000294850"/>
    </source>
</evidence>
<dbReference type="Gene3D" id="3.20.20.80">
    <property type="entry name" value="Glycosidases"/>
    <property type="match status" value="1"/>
</dbReference>
<dbReference type="Pfam" id="PF00128">
    <property type="entry name" value="Alpha-amylase"/>
    <property type="match status" value="1"/>
</dbReference>
<feature type="active site" description="Nucleophile" evidence="7">
    <location>
        <position position="324"/>
    </location>
</feature>
<dbReference type="InterPro" id="IPR044143">
    <property type="entry name" value="GlgB_N_E_set_prok"/>
</dbReference>
<dbReference type="Pfam" id="PF02806">
    <property type="entry name" value="Alpha-amylase_C"/>
    <property type="match status" value="1"/>
</dbReference>
<name>A0A4R5DTC5_9BACT</name>
<dbReference type="InterPro" id="IPR004193">
    <property type="entry name" value="Glyco_hydro_13_N"/>
</dbReference>
<gene>
    <name evidence="9" type="ORF">E0F88_14240</name>
</gene>
<dbReference type="AlphaFoldDB" id="A0A4R5DTC5"/>
<dbReference type="InterPro" id="IPR037439">
    <property type="entry name" value="Branching_enzy"/>
</dbReference>
<dbReference type="CDD" id="cd02855">
    <property type="entry name" value="E_set_GBE_prok_N"/>
    <property type="match status" value="1"/>
</dbReference>
<dbReference type="GO" id="GO:0003844">
    <property type="term" value="F:1,4-alpha-glucan branching enzyme activity"/>
    <property type="evidence" value="ECO:0007669"/>
    <property type="project" value="UniProtKB-EC"/>
</dbReference>
<dbReference type="GO" id="GO:0004553">
    <property type="term" value="F:hydrolase activity, hydrolyzing O-glycosyl compounds"/>
    <property type="evidence" value="ECO:0007669"/>
    <property type="project" value="InterPro"/>
</dbReference>
<reference evidence="9 10" key="1">
    <citation type="submission" date="2019-03" db="EMBL/GenBank/DDBJ databases">
        <title>Dyadobacter AR-3-6 sp. nov., isolated from arctic soil.</title>
        <authorList>
            <person name="Chaudhary D.K."/>
        </authorList>
    </citation>
    <scope>NUCLEOTIDE SEQUENCE [LARGE SCALE GENOMIC DNA]</scope>
    <source>
        <strain evidence="9 10">AR-3-6</strain>
    </source>
</reference>
<dbReference type="InterPro" id="IPR013783">
    <property type="entry name" value="Ig-like_fold"/>
</dbReference>
<evidence type="ECO:0000313" key="9">
    <source>
        <dbReference type="EMBL" id="TDE15654.1"/>
    </source>
</evidence>
<dbReference type="InterPro" id="IPR006047">
    <property type="entry name" value="GH13_cat_dom"/>
</dbReference>
<dbReference type="Gene3D" id="2.60.40.10">
    <property type="entry name" value="Immunoglobulins"/>
    <property type="match status" value="1"/>
</dbReference>
<dbReference type="EC" id="2.4.1.18" evidence="4"/>
<accession>A0A4R5DTC5</accession>
<evidence type="ECO:0000256" key="3">
    <source>
        <dbReference type="ARBA" id="ARBA00009000"/>
    </source>
</evidence>
<dbReference type="SUPFAM" id="SSF51445">
    <property type="entry name" value="(Trans)glycosidases"/>
    <property type="match status" value="1"/>
</dbReference>
<keyword evidence="5" id="KW-0808">Transferase</keyword>
<dbReference type="GO" id="GO:0005978">
    <property type="term" value="P:glycogen biosynthetic process"/>
    <property type="evidence" value="ECO:0007669"/>
    <property type="project" value="InterPro"/>
</dbReference>
<evidence type="ECO:0000256" key="7">
    <source>
        <dbReference type="PIRSR" id="PIRSR000463-1"/>
    </source>
</evidence>